<evidence type="ECO:0000259" key="3">
    <source>
        <dbReference type="Pfam" id="PF16344"/>
    </source>
</evidence>
<dbReference type="RefSeq" id="WP_119350460.1">
    <property type="nucleotide sequence ID" value="NZ_QWET01000009.1"/>
</dbReference>
<dbReference type="Proteomes" id="UP000266441">
    <property type="component" value="Unassembled WGS sequence"/>
</dbReference>
<dbReference type="InterPro" id="IPR012373">
    <property type="entry name" value="Ferrdict_sens_TM"/>
</dbReference>
<dbReference type="PANTHER" id="PTHR30273">
    <property type="entry name" value="PERIPLASMIC SIGNAL SENSOR AND SIGMA FACTOR ACTIVATOR FECR-RELATED"/>
    <property type="match status" value="1"/>
</dbReference>
<dbReference type="EMBL" id="QWET01000009">
    <property type="protein sequence ID" value="RIH64588.1"/>
    <property type="molecule type" value="Genomic_DNA"/>
</dbReference>
<dbReference type="PANTHER" id="PTHR30273:SF2">
    <property type="entry name" value="PROTEIN FECR"/>
    <property type="match status" value="1"/>
</dbReference>
<keyword evidence="5" id="KW-1185">Reference proteome</keyword>
<evidence type="ECO:0000256" key="1">
    <source>
        <dbReference type="SAM" id="Phobius"/>
    </source>
</evidence>
<gene>
    <name evidence="4" type="ORF">D1164_13150</name>
</gene>
<feature type="transmembrane region" description="Helical" evidence="1">
    <location>
        <begin position="80"/>
        <end position="100"/>
    </location>
</feature>
<dbReference type="AlphaFoldDB" id="A0A399D065"/>
<organism evidence="4 5">
    <name type="scientific">Mariniphaga sediminis</name>
    <dbReference type="NCBI Taxonomy" id="1628158"/>
    <lineage>
        <taxon>Bacteria</taxon>
        <taxon>Pseudomonadati</taxon>
        <taxon>Bacteroidota</taxon>
        <taxon>Bacteroidia</taxon>
        <taxon>Marinilabiliales</taxon>
        <taxon>Prolixibacteraceae</taxon>
        <taxon>Mariniphaga</taxon>
    </lineage>
</organism>
<accession>A0A399D065</accession>
<name>A0A399D065_9BACT</name>
<dbReference type="Pfam" id="PF04773">
    <property type="entry name" value="FecR"/>
    <property type="match status" value="1"/>
</dbReference>
<feature type="domain" description="Protein FecR C-terminal" evidence="3">
    <location>
        <begin position="249"/>
        <end position="313"/>
    </location>
</feature>
<dbReference type="Gene3D" id="3.55.50.30">
    <property type="match status" value="1"/>
</dbReference>
<reference evidence="4 5" key="1">
    <citation type="journal article" date="2015" name="Int. J. Syst. Evol. Microbiol.">
        <title>Mariniphaga sediminis sp. nov., isolated from coastal sediment.</title>
        <authorList>
            <person name="Wang F.Q."/>
            <person name="Shen Q.Y."/>
            <person name="Chen G.J."/>
            <person name="Du Z.J."/>
        </authorList>
    </citation>
    <scope>NUCLEOTIDE SEQUENCE [LARGE SCALE GENOMIC DNA]</scope>
    <source>
        <strain evidence="4 5">SY21</strain>
    </source>
</reference>
<dbReference type="InterPro" id="IPR032508">
    <property type="entry name" value="FecR_C"/>
</dbReference>
<keyword evidence="1" id="KW-0812">Transmembrane</keyword>
<evidence type="ECO:0000313" key="4">
    <source>
        <dbReference type="EMBL" id="RIH64588.1"/>
    </source>
</evidence>
<comment type="caution">
    <text evidence="4">The sequence shown here is derived from an EMBL/GenBank/DDBJ whole genome shotgun (WGS) entry which is preliminary data.</text>
</comment>
<evidence type="ECO:0000313" key="5">
    <source>
        <dbReference type="Proteomes" id="UP000266441"/>
    </source>
</evidence>
<dbReference type="GO" id="GO:0016989">
    <property type="term" value="F:sigma factor antagonist activity"/>
    <property type="evidence" value="ECO:0007669"/>
    <property type="project" value="TreeGrafter"/>
</dbReference>
<keyword evidence="1" id="KW-1133">Transmembrane helix</keyword>
<dbReference type="Pfam" id="PF16344">
    <property type="entry name" value="FecR_C"/>
    <property type="match status" value="1"/>
</dbReference>
<proteinExistence type="predicted"/>
<feature type="domain" description="FecR protein" evidence="2">
    <location>
        <begin position="112"/>
        <end position="204"/>
    </location>
</feature>
<sequence>MEERFLNKYVENKCSDEEFKSALDLLLAKDKWPVRDVQMKQHWNTTTNEGEHPDLTGTLYKIHYSINKNEKVKKLEVVDYLLRIAAILILPLTLALVYYASDRASSEAIMQTITSPLASRSSFDLPDGSKVWLNSGSTIHFPTQFSSKMRKVELEGQAYFDVKKDNTPFEVVTNSFKVNVHGTSFDVDAYNGEPASVTLVNGKVAIENLQGMETFLDPGEQVTVDAQTGKLNKQEVDINVLTAWKDNLLIFKDEPFEDAVLRLERWYGIDIDIADEAINYIRLTGTFQFEGISEILQLLEITDDIKYSYDEKTRKLILKLR</sequence>
<dbReference type="Gene3D" id="2.60.120.1440">
    <property type="match status" value="1"/>
</dbReference>
<dbReference type="InterPro" id="IPR006860">
    <property type="entry name" value="FecR"/>
</dbReference>
<dbReference type="OrthoDB" id="1098987at2"/>
<evidence type="ECO:0000259" key="2">
    <source>
        <dbReference type="Pfam" id="PF04773"/>
    </source>
</evidence>
<protein>
    <submittedName>
        <fullName evidence="4">DUF4974 domain-containing protein</fullName>
    </submittedName>
</protein>
<keyword evidence="1" id="KW-0472">Membrane</keyword>